<keyword evidence="3 5" id="KW-0489">Methyltransferase</keyword>
<dbReference type="STRING" id="1081102.A0A167MV92"/>
<evidence type="ECO:0000256" key="2">
    <source>
        <dbReference type="ARBA" id="ARBA00022490"/>
    </source>
</evidence>
<dbReference type="InterPro" id="IPR019369">
    <property type="entry name" value="Efm5/EEF1AKMT1"/>
</dbReference>
<proteinExistence type="inferred from homology"/>
<evidence type="ECO:0000256" key="3">
    <source>
        <dbReference type="ARBA" id="ARBA00022603"/>
    </source>
</evidence>
<comment type="subcellular location">
    <subcellularLocation>
        <location evidence="1 5">Cytoplasm</location>
    </subcellularLocation>
</comment>
<keyword evidence="7" id="KW-1185">Reference proteome</keyword>
<dbReference type="InterPro" id="IPR041370">
    <property type="entry name" value="Mlase_EEF1AKMT1/ZCCHC4"/>
</dbReference>
<dbReference type="OrthoDB" id="206354at2759"/>
<evidence type="ECO:0000313" key="6">
    <source>
        <dbReference type="EMBL" id="OAA54797.1"/>
    </source>
</evidence>
<evidence type="ECO:0000256" key="5">
    <source>
        <dbReference type="HAMAP-Rule" id="MF_03187"/>
    </source>
</evidence>
<dbReference type="PANTHER" id="PTHR13200:SF0">
    <property type="entry name" value="EEF1A LYSINE METHYLTRANSFERASE 1"/>
    <property type="match status" value="1"/>
</dbReference>
<dbReference type="PANTHER" id="PTHR13200">
    <property type="entry name" value="EEF1A LYSINE METHYLTRANSFERASE 1"/>
    <property type="match status" value="1"/>
</dbReference>
<dbReference type="EMBL" id="AZHD01000022">
    <property type="protein sequence ID" value="OAA54797.1"/>
    <property type="molecule type" value="Genomic_DNA"/>
</dbReference>
<evidence type="ECO:0000256" key="1">
    <source>
        <dbReference type="ARBA" id="ARBA00004496"/>
    </source>
</evidence>
<dbReference type="AlphaFoldDB" id="A0A167MV92"/>
<sequence>MALEEEDGDLSLPPSTLEALQAFYAERDEHARRFADLRAAAEAAAEASAQASVEADKLPVPLSMAAFNEDWNESQFWYSDETARTFAQRLLEGTDASSTVVVVSAPSAFVALKNLVATRSVEQRPRLFLLEHDTRFAVFGAEFVPYDYQEPTKLPSFLRGAADRIICDPPFLSDDCQTKAALTVRWLGKTTKAAETPEAPGVRVIVCTGERMAPLITAKLYAAQGVRTTTYEPHHARGLGNEFYCYANFECDDWNWVKNTE</sequence>
<dbReference type="GO" id="GO:0005737">
    <property type="term" value="C:cytoplasm"/>
    <property type="evidence" value="ECO:0007669"/>
    <property type="project" value="UniProtKB-SubCell"/>
</dbReference>
<comment type="function">
    <text evidence="5">S-adenosyl-L-methionine-dependent protein-lysine N-methyltransferase that trimethylates elongation factor 1-alpha at 'Lys-79'.</text>
</comment>
<accession>A0A167MV92</accession>
<keyword evidence="2 5" id="KW-0963">Cytoplasm</keyword>
<gene>
    <name evidence="5" type="primary">EFM5</name>
    <name evidence="6" type="ORF">SPI_08668</name>
</gene>
<dbReference type="Proteomes" id="UP000076874">
    <property type="component" value="Unassembled WGS sequence"/>
</dbReference>
<keyword evidence="4 5" id="KW-0808">Transferase</keyword>
<comment type="caution">
    <text evidence="6">The sequence shown here is derived from an EMBL/GenBank/DDBJ whole genome shotgun (WGS) entry which is preliminary data.</text>
</comment>
<evidence type="ECO:0000313" key="7">
    <source>
        <dbReference type="Proteomes" id="UP000076874"/>
    </source>
</evidence>
<name>A0A167MV92_9HYPO</name>
<dbReference type="GO" id="GO:0016279">
    <property type="term" value="F:protein-lysine N-methyltransferase activity"/>
    <property type="evidence" value="ECO:0007669"/>
    <property type="project" value="UniProtKB-UniRule"/>
</dbReference>
<dbReference type="GO" id="GO:0032259">
    <property type="term" value="P:methylation"/>
    <property type="evidence" value="ECO:0007669"/>
    <property type="project" value="UniProtKB-KW"/>
</dbReference>
<evidence type="ECO:0000256" key="4">
    <source>
        <dbReference type="ARBA" id="ARBA00022679"/>
    </source>
</evidence>
<dbReference type="HAMAP" id="MF_03187">
    <property type="entry name" value="Methyltr_EFM5"/>
    <property type="match status" value="1"/>
</dbReference>
<organism evidence="6 7">
    <name type="scientific">Niveomyces insectorum RCEF 264</name>
    <dbReference type="NCBI Taxonomy" id="1081102"/>
    <lineage>
        <taxon>Eukaryota</taxon>
        <taxon>Fungi</taxon>
        <taxon>Dikarya</taxon>
        <taxon>Ascomycota</taxon>
        <taxon>Pezizomycotina</taxon>
        <taxon>Sordariomycetes</taxon>
        <taxon>Hypocreomycetidae</taxon>
        <taxon>Hypocreales</taxon>
        <taxon>Cordycipitaceae</taxon>
        <taxon>Niveomyces</taxon>
    </lineage>
</organism>
<dbReference type="EC" id="2.1.1.-" evidence="5"/>
<reference evidence="6 7" key="1">
    <citation type="journal article" date="2016" name="Genome Biol. Evol.">
        <title>Divergent and convergent evolution of fungal pathogenicity.</title>
        <authorList>
            <person name="Shang Y."/>
            <person name="Xiao G."/>
            <person name="Zheng P."/>
            <person name="Cen K."/>
            <person name="Zhan S."/>
            <person name="Wang C."/>
        </authorList>
    </citation>
    <scope>NUCLEOTIDE SEQUENCE [LARGE SCALE GENOMIC DNA]</scope>
    <source>
        <strain evidence="6 7">RCEF 264</strain>
    </source>
</reference>
<protein>
    <recommendedName>
        <fullName evidence="5">Protein-lysine N-methyltransferase EFM5</fullName>
        <ecNumber evidence="5">2.1.1.-</ecNumber>
    </recommendedName>
    <alternativeName>
        <fullName evidence="5">Elongation factor methyltransferase 5</fullName>
    </alternativeName>
</protein>
<comment type="similarity">
    <text evidence="5">Belongs to the class I-like SAM-binding methyltransferase superfamily. EFM5 family.</text>
</comment>
<dbReference type="Pfam" id="PF10237">
    <property type="entry name" value="N6-adenineMlase"/>
    <property type="match status" value="1"/>
</dbReference>